<dbReference type="InterPro" id="IPR006094">
    <property type="entry name" value="Oxid_FAD_bind_N"/>
</dbReference>
<gene>
    <name evidence="4" type="ORF">LMG21510_03206</name>
</gene>
<dbReference type="EMBL" id="CAJZAH010000003">
    <property type="protein sequence ID" value="CAG9177088.1"/>
    <property type="molecule type" value="Genomic_DNA"/>
</dbReference>
<evidence type="ECO:0000259" key="3">
    <source>
        <dbReference type="PROSITE" id="PS51387"/>
    </source>
</evidence>
<name>A0ABN7YUD1_9BURK</name>
<dbReference type="RefSeq" id="WP_224042717.1">
    <property type="nucleotide sequence ID" value="NZ_CAJZAH010000003.1"/>
</dbReference>
<keyword evidence="1" id="KW-0285">Flavoprotein</keyword>
<dbReference type="InterPro" id="IPR016164">
    <property type="entry name" value="FAD-linked_Oxase-like_C"/>
</dbReference>
<accession>A0ABN7YUD1</accession>
<dbReference type="Gene3D" id="3.30.465.10">
    <property type="match status" value="1"/>
</dbReference>
<dbReference type="SUPFAM" id="SSF55103">
    <property type="entry name" value="FAD-linked oxidases, C-terminal domain"/>
    <property type="match status" value="1"/>
</dbReference>
<dbReference type="InterPro" id="IPR016166">
    <property type="entry name" value="FAD-bd_PCMH"/>
</dbReference>
<feature type="domain" description="FAD-binding PCMH-type" evidence="3">
    <location>
        <begin position="1"/>
        <end position="175"/>
    </location>
</feature>
<dbReference type="InterPro" id="IPR036318">
    <property type="entry name" value="FAD-bd_PCMH-like_sf"/>
</dbReference>
<evidence type="ECO:0000313" key="5">
    <source>
        <dbReference type="Proteomes" id="UP000721236"/>
    </source>
</evidence>
<dbReference type="PROSITE" id="PS51387">
    <property type="entry name" value="FAD_PCMH"/>
    <property type="match status" value="1"/>
</dbReference>
<evidence type="ECO:0000256" key="2">
    <source>
        <dbReference type="ARBA" id="ARBA00022827"/>
    </source>
</evidence>
<dbReference type="PANTHER" id="PTHR11748">
    <property type="entry name" value="D-LACTATE DEHYDROGENASE"/>
    <property type="match status" value="1"/>
</dbReference>
<evidence type="ECO:0000313" key="4">
    <source>
        <dbReference type="EMBL" id="CAG9177088.1"/>
    </source>
</evidence>
<evidence type="ECO:0000256" key="1">
    <source>
        <dbReference type="ARBA" id="ARBA00022630"/>
    </source>
</evidence>
<dbReference type="PANTHER" id="PTHR11748:SF103">
    <property type="entry name" value="GLYCOLATE OXIDASE SUBUNIT GLCE"/>
    <property type="match status" value="1"/>
</dbReference>
<proteinExistence type="predicted"/>
<dbReference type="NCBIfam" id="NF008439">
    <property type="entry name" value="PRK11282.1"/>
    <property type="match status" value="1"/>
</dbReference>
<dbReference type="SUPFAM" id="SSF56176">
    <property type="entry name" value="FAD-binding/transporter-associated domain-like"/>
    <property type="match status" value="1"/>
</dbReference>
<reference evidence="4 5" key="1">
    <citation type="submission" date="2021-08" db="EMBL/GenBank/DDBJ databases">
        <authorList>
            <person name="Peeters C."/>
        </authorList>
    </citation>
    <scope>NUCLEOTIDE SEQUENCE [LARGE SCALE GENOMIC DNA]</scope>
    <source>
        <strain evidence="4 5">LMG 21510</strain>
    </source>
</reference>
<dbReference type="Pfam" id="PF01565">
    <property type="entry name" value="FAD_binding_4"/>
    <property type="match status" value="1"/>
</dbReference>
<protein>
    <recommendedName>
        <fullName evidence="3">FAD-binding PCMH-type domain-containing protein</fullName>
    </recommendedName>
</protein>
<organism evidence="4 5">
    <name type="scientific">Cupriavidus respiraculi</name>
    <dbReference type="NCBI Taxonomy" id="195930"/>
    <lineage>
        <taxon>Bacteria</taxon>
        <taxon>Pseudomonadati</taxon>
        <taxon>Pseudomonadota</taxon>
        <taxon>Betaproteobacteria</taxon>
        <taxon>Burkholderiales</taxon>
        <taxon>Burkholderiaceae</taxon>
        <taxon>Cupriavidus</taxon>
    </lineage>
</organism>
<dbReference type="InterPro" id="IPR016169">
    <property type="entry name" value="FAD-bd_PCMH_sub2"/>
</dbReference>
<comment type="caution">
    <text evidence="4">The sequence shown here is derived from an EMBL/GenBank/DDBJ whole genome shotgun (WGS) entry which is preliminary data.</text>
</comment>
<sequence>MQATLDTFRDAILRAGDNRTPLRLRGGGSKDFYGQALDGEVLDTRPYAGIVDYDPAELVITARCGTPLAEIEATLAERRQILAFDPPHFAGADGVSRATFGGMVAAGLSGPRRQSAGALRDFVLGVRVMDGRGEVMSFGGQVMKNVAGYDVSRLMAGSLGTLGLILEASLKVMPAPFEDATLRFHLAQGEAILRINQWGGQPLPIAASVWHDGALHVRLSGASAAVRAARERLGGQAVDEAEAQALWRGLREQSHVFFAPALQGRALWRIAVPPTTAPLALPPGDELIEWGGGQRWWMPHAPATHGPAAAQEAAAVRETALAAGGHATLFRNGDKSAGVFTPLAAPLMAIHTRLKAAYDPAGIFNPRRLYPGL</sequence>
<keyword evidence="2" id="KW-0274">FAD</keyword>
<dbReference type="Proteomes" id="UP000721236">
    <property type="component" value="Unassembled WGS sequence"/>
</dbReference>
<keyword evidence="5" id="KW-1185">Reference proteome</keyword>